<evidence type="ECO:0000259" key="4">
    <source>
        <dbReference type="PROSITE" id="PS01124"/>
    </source>
</evidence>
<dbReference type="InterPro" id="IPR010499">
    <property type="entry name" value="AraC_E-bd"/>
</dbReference>
<dbReference type="InterPro" id="IPR018062">
    <property type="entry name" value="HTH_AraC-typ_CS"/>
</dbReference>
<dbReference type="GO" id="GO:0003700">
    <property type="term" value="F:DNA-binding transcription factor activity"/>
    <property type="evidence" value="ECO:0007669"/>
    <property type="project" value="InterPro"/>
</dbReference>
<keyword evidence="1" id="KW-0805">Transcription regulation</keyword>
<dbReference type="AlphaFoldDB" id="A0A679I8S1"/>
<dbReference type="InterPro" id="IPR029442">
    <property type="entry name" value="GyrI-like"/>
</dbReference>
<dbReference type="GO" id="GO:0043565">
    <property type="term" value="F:sequence-specific DNA binding"/>
    <property type="evidence" value="ECO:0007669"/>
    <property type="project" value="InterPro"/>
</dbReference>
<dbReference type="PANTHER" id="PTHR47504">
    <property type="entry name" value="RIGHT ORIGIN-BINDING PROTEIN"/>
    <property type="match status" value="1"/>
</dbReference>
<reference evidence="5 6" key="1">
    <citation type="submission" date="2020-02" db="EMBL/GenBank/DDBJ databases">
        <title>Characterization of vanA genotype vancomycin-resistant Enterococcus saigonensis VE80.</title>
        <authorList>
            <person name="Harada T."/>
            <person name="Motooka D."/>
            <person name="Nakamura S."/>
            <person name="Yamamoto Y."/>
            <person name="Kawahara R."/>
            <person name="Kawatsu K."/>
        </authorList>
    </citation>
    <scope>NUCLEOTIDE SEQUENCE [LARGE SCALE GENOMIC DNA]</scope>
    <source>
        <strain evidence="5 6">VE80</strain>
    </source>
</reference>
<evidence type="ECO:0000313" key="5">
    <source>
        <dbReference type="EMBL" id="BCA84800.1"/>
    </source>
</evidence>
<dbReference type="RefSeq" id="WP_173102179.1">
    <property type="nucleotide sequence ID" value="NZ_AP022822.1"/>
</dbReference>
<dbReference type="InterPro" id="IPR011256">
    <property type="entry name" value="Reg_factor_effector_dom_sf"/>
</dbReference>
<dbReference type="EMBL" id="AP022822">
    <property type="protein sequence ID" value="BCA84800.1"/>
    <property type="molecule type" value="Genomic_DNA"/>
</dbReference>
<name>A0A679I8S1_9ENTE</name>
<gene>
    <name evidence="5" type="ORF">EsVE80_03230</name>
</gene>
<dbReference type="PROSITE" id="PS01124">
    <property type="entry name" value="HTH_ARAC_FAMILY_2"/>
    <property type="match status" value="1"/>
</dbReference>
<dbReference type="KEGG" id="esg:EsVE80_03230"/>
<evidence type="ECO:0000256" key="1">
    <source>
        <dbReference type="ARBA" id="ARBA00023015"/>
    </source>
</evidence>
<evidence type="ECO:0000313" key="6">
    <source>
        <dbReference type="Proteomes" id="UP000502998"/>
    </source>
</evidence>
<keyword evidence="3" id="KW-0804">Transcription</keyword>
<keyword evidence="6" id="KW-1185">Reference proteome</keyword>
<dbReference type="InterPro" id="IPR050959">
    <property type="entry name" value="MarA-like"/>
</dbReference>
<dbReference type="PANTHER" id="PTHR47504:SF5">
    <property type="entry name" value="RIGHT ORIGIN-BINDING PROTEIN"/>
    <property type="match status" value="1"/>
</dbReference>
<keyword evidence="2" id="KW-0238">DNA-binding</keyword>
<evidence type="ECO:0000256" key="2">
    <source>
        <dbReference type="ARBA" id="ARBA00023125"/>
    </source>
</evidence>
<dbReference type="SUPFAM" id="SSF55136">
    <property type="entry name" value="Probable bacterial effector-binding domain"/>
    <property type="match status" value="1"/>
</dbReference>
<sequence>MLKELNVLVDFIEAHLTEEIQPQMLQKITGVSVYHLKIVFFHLTQMTISEYIKQRRLSEAAQKLSQGASVTEVAYQYGYQSLDGFTRAFKKWSGLLPSEINKLQQSKVFPKISFTITVTGGNNMEYKIIEMPDFYLAGVKKRVSMQFEGVNEEIIALAQSITGAQREEMHALKNVAPLEVVNASYAADYGFKEEKGELTHLIGVLTTKEPKLLTKKAVSAGLWAVFTAEGPFPETMQKTMAKIYSEWLPSVEYELIAKPNFSFTKMNTKKDKFAYSEIYIPIKEKSMGS</sequence>
<accession>A0A679I8S1</accession>
<feature type="domain" description="HTH araC/xylS-type" evidence="4">
    <location>
        <begin position="6"/>
        <end position="103"/>
    </location>
</feature>
<dbReference type="Proteomes" id="UP000502998">
    <property type="component" value="Chromosome"/>
</dbReference>
<dbReference type="PRINTS" id="PR00032">
    <property type="entry name" value="HTHARAC"/>
</dbReference>
<protein>
    <submittedName>
        <fullName evidence="5">AraC family transcriptional regulator</fullName>
    </submittedName>
</protein>
<dbReference type="Gene3D" id="1.10.10.60">
    <property type="entry name" value="Homeodomain-like"/>
    <property type="match status" value="2"/>
</dbReference>
<dbReference type="SMART" id="SM00342">
    <property type="entry name" value="HTH_ARAC"/>
    <property type="match status" value="1"/>
</dbReference>
<dbReference type="Gene3D" id="3.20.80.10">
    <property type="entry name" value="Regulatory factor, effector binding domain"/>
    <property type="match status" value="1"/>
</dbReference>
<dbReference type="Pfam" id="PF12833">
    <property type="entry name" value="HTH_18"/>
    <property type="match status" value="1"/>
</dbReference>
<dbReference type="InterPro" id="IPR018060">
    <property type="entry name" value="HTH_AraC"/>
</dbReference>
<evidence type="ECO:0000256" key="3">
    <source>
        <dbReference type="ARBA" id="ARBA00023163"/>
    </source>
</evidence>
<dbReference type="InterPro" id="IPR020449">
    <property type="entry name" value="Tscrpt_reg_AraC-type_HTH"/>
</dbReference>
<dbReference type="InterPro" id="IPR009057">
    <property type="entry name" value="Homeodomain-like_sf"/>
</dbReference>
<organism evidence="5 6">
    <name type="scientific">Enterococcus saigonensis</name>
    <dbReference type="NCBI Taxonomy" id="1805431"/>
    <lineage>
        <taxon>Bacteria</taxon>
        <taxon>Bacillati</taxon>
        <taxon>Bacillota</taxon>
        <taxon>Bacilli</taxon>
        <taxon>Lactobacillales</taxon>
        <taxon>Enterococcaceae</taxon>
        <taxon>Enterococcus</taxon>
    </lineage>
</organism>
<dbReference type="Pfam" id="PF06445">
    <property type="entry name" value="GyrI-like"/>
    <property type="match status" value="1"/>
</dbReference>
<dbReference type="SMART" id="SM00871">
    <property type="entry name" value="AraC_E_bind"/>
    <property type="match status" value="1"/>
</dbReference>
<proteinExistence type="predicted"/>
<dbReference type="SUPFAM" id="SSF46689">
    <property type="entry name" value="Homeodomain-like"/>
    <property type="match status" value="1"/>
</dbReference>
<dbReference type="PROSITE" id="PS00041">
    <property type="entry name" value="HTH_ARAC_FAMILY_1"/>
    <property type="match status" value="1"/>
</dbReference>